<protein>
    <submittedName>
        <fullName evidence="1">Uncharacterized protein</fullName>
    </submittedName>
</protein>
<dbReference type="Proteomes" id="UP000274556">
    <property type="component" value="Unassembled WGS sequence"/>
</dbReference>
<proteinExistence type="predicted"/>
<reference evidence="1 2" key="1">
    <citation type="submission" date="2018-10" db="EMBL/GenBank/DDBJ databases">
        <title>Genomic Encyclopedia of Archaeal and Bacterial Type Strains, Phase II (KMG-II): from individual species to whole genera.</title>
        <authorList>
            <person name="Goeker M."/>
        </authorList>
    </citation>
    <scope>NUCLEOTIDE SEQUENCE [LARGE SCALE GENOMIC DNA]</scope>
    <source>
        <strain evidence="1 2">DSM 235</strain>
    </source>
</reference>
<keyword evidence="2" id="KW-1185">Reference proteome</keyword>
<gene>
    <name evidence="1" type="ORF">BDD21_4543</name>
</gene>
<name>A0A495VF18_9GAMM</name>
<organism evidence="1 2">
    <name type="scientific">Thiocapsa rosea</name>
    <dbReference type="NCBI Taxonomy" id="69360"/>
    <lineage>
        <taxon>Bacteria</taxon>
        <taxon>Pseudomonadati</taxon>
        <taxon>Pseudomonadota</taxon>
        <taxon>Gammaproteobacteria</taxon>
        <taxon>Chromatiales</taxon>
        <taxon>Chromatiaceae</taxon>
        <taxon>Thiocapsa</taxon>
    </lineage>
</organism>
<sequence>MKPGRAPDLPRHRLDNTENQDFNTFTVGLNATFGY</sequence>
<dbReference type="AlphaFoldDB" id="A0A495VF18"/>
<comment type="caution">
    <text evidence="1">The sequence shown here is derived from an EMBL/GenBank/DDBJ whole genome shotgun (WGS) entry which is preliminary data.</text>
</comment>
<accession>A0A495VF18</accession>
<evidence type="ECO:0000313" key="1">
    <source>
        <dbReference type="EMBL" id="RKT46997.1"/>
    </source>
</evidence>
<dbReference type="EMBL" id="RBXL01000001">
    <property type="protein sequence ID" value="RKT46997.1"/>
    <property type="molecule type" value="Genomic_DNA"/>
</dbReference>
<evidence type="ECO:0000313" key="2">
    <source>
        <dbReference type="Proteomes" id="UP000274556"/>
    </source>
</evidence>